<dbReference type="Proteomes" id="UP000076420">
    <property type="component" value="Unassembled WGS sequence"/>
</dbReference>
<dbReference type="AlphaFoldDB" id="A0A2C9LM41"/>
<organism evidence="1 2">
    <name type="scientific">Biomphalaria glabrata</name>
    <name type="common">Bloodfluke planorb</name>
    <name type="synonym">Freshwater snail</name>
    <dbReference type="NCBI Taxonomy" id="6526"/>
    <lineage>
        <taxon>Eukaryota</taxon>
        <taxon>Metazoa</taxon>
        <taxon>Spiralia</taxon>
        <taxon>Lophotrochozoa</taxon>
        <taxon>Mollusca</taxon>
        <taxon>Gastropoda</taxon>
        <taxon>Heterobranchia</taxon>
        <taxon>Euthyneura</taxon>
        <taxon>Panpulmonata</taxon>
        <taxon>Hygrophila</taxon>
        <taxon>Lymnaeoidea</taxon>
        <taxon>Planorbidae</taxon>
        <taxon>Biomphalaria</taxon>
    </lineage>
</organism>
<dbReference type="KEGG" id="bgt:106075369"/>
<dbReference type="OrthoDB" id="6194640at2759"/>
<dbReference type="VEuPathDB" id="VectorBase:BGLAX_029557"/>
<dbReference type="VEuPathDB" id="VectorBase:BGLB032731"/>
<reference evidence="1" key="1">
    <citation type="submission" date="2020-05" db="UniProtKB">
        <authorList>
            <consortium name="EnsemblMetazoa"/>
        </authorList>
    </citation>
    <scope>IDENTIFICATION</scope>
    <source>
        <strain evidence="1">BB02</strain>
    </source>
</reference>
<proteinExistence type="predicted"/>
<dbReference type="EnsemblMetazoa" id="BGLB032731-RA">
    <property type="protein sequence ID" value="BGLB032731-PA"/>
    <property type="gene ID" value="BGLB032731"/>
</dbReference>
<evidence type="ECO:0000313" key="2">
    <source>
        <dbReference type="Proteomes" id="UP000076420"/>
    </source>
</evidence>
<sequence>MYHEELDGGDVFRKQIWVISEANQVIHIQPLNVTSIGSDDWSNVVLEPAKDQCEIVFQPVEPDVYMGTIPDCTRDSEVTQLPYYGFTVTCHSVNTLIYFQSSREAISKLPYVFKNTQRFLLPDSLTQTSRDFVPPCGYN</sequence>
<evidence type="ECO:0000313" key="1">
    <source>
        <dbReference type="EnsemblMetazoa" id="BGLB032731-PA"/>
    </source>
</evidence>
<gene>
    <name evidence="1" type="primary">106075369</name>
</gene>
<name>A0A2C9LM41_BIOGL</name>
<accession>A0A2C9LM41</accession>
<protein>
    <submittedName>
        <fullName evidence="1">Uncharacterized protein</fullName>
    </submittedName>
</protein>